<dbReference type="InParanoid" id="A0A482XFQ8"/>
<keyword evidence="3" id="KW-1185">Reference proteome</keyword>
<dbReference type="OrthoDB" id="2187159at2759"/>
<dbReference type="EMBL" id="QKKF02011362">
    <property type="protein sequence ID" value="RZF44108.1"/>
    <property type="molecule type" value="Genomic_DNA"/>
</dbReference>
<feature type="compositionally biased region" description="Basic residues" evidence="1">
    <location>
        <begin position="68"/>
        <end position="83"/>
    </location>
</feature>
<dbReference type="STRING" id="195883.A0A482XFQ8"/>
<accession>A0A482XFQ8</accession>
<feature type="region of interest" description="Disordered" evidence="1">
    <location>
        <begin position="12"/>
        <end position="40"/>
    </location>
</feature>
<comment type="caution">
    <text evidence="2">The sequence shown here is derived from an EMBL/GenBank/DDBJ whole genome shotgun (WGS) entry which is preliminary data.</text>
</comment>
<evidence type="ECO:0000313" key="2">
    <source>
        <dbReference type="EMBL" id="RZF44108.1"/>
    </source>
</evidence>
<feature type="compositionally biased region" description="Gly residues" evidence="1">
    <location>
        <begin position="14"/>
        <end position="34"/>
    </location>
</feature>
<evidence type="ECO:0000313" key="3">
    <source>
        <dbReference type="Proteomes" id="UP000291343"/>
    </source>
</evidence>
<dbReference type="AlphaFoldDB" id="A0A482XFQ8"/>
<organism evidence="2 3">
    <name type="scientific">Laodelphax striatellus</name>
    <name type="common">Small brown planthopper</name>
    <name type="synonym">Delphax striatella</name>
    <dbReference type="NCBI Taxonomy" id="195883"/>
    <lineage>
        <taxon>Eukaryota</taxon>
        <taxon>Metazoa</taxon>
        <taxon>Ecdysozoa</taxon>
        <taxon>Arthropoda</taxon>
        <taxon>Hexapoda</taxon>
        <taxon>Insecta</taxon>
        <taxon>Pterygota</taxon>
        <taxon>Neoptera</taxon>
        <taxon>Paraneoptera</taxon>
        <taxon>Hemiptera</taxon>
        <taxon>Auchenorrhyncha</taxon>
        <taxon>Fulgoroidea</taxon>
        <taxon>Delphacidae</taxon>
        <taxon>Criomorphinae</taxon>
        <taxon>Laodelphax</taxon>
    </lineage>
</organism>
<protein>
    <submittedName>
        <fullName evidence="2">Uncharacterized protein</fullName>
    </submittedName>
</protein>
<feature type="region of interest" description="Disordered" evidence="1">
    <location>
        <begin position="61"/>
        <end position="83"/>
    </location>
</feature>
<evidence type="ECO:0000256" key="1">
    <source>
        <dbReference type="SAM" id="MobiDB-lite"/>
    </source>
</evidence>
<dbReference type="Proteomes" id="UP000291343">
    <property type="component" value="Unassembled WGS sequence"/>
</dbReference>
<gene>
    <name evidence="2" type="ORF">LSTR_LSTR014181</name>
</gene>
<reference evidence="2 3" key="1">
    <citation type="journal article" date="2017" name="Gigascience">
        <title>Genome sequence of the small brown planthopper, Laodelphax striatellus.</title>
        <authorList>
            <person name="Zhu J."/>
            <person name="Jiang F."/>
            <person name="Wang X."/>
            <person name="Yang P."/>
            <person name="Bao Y."/>
            <person name="Zhao W."/>
            <person name="Wang W."/>
            <person name="Lu H."/>
            <person name="Wang Q."/>
            <person name="Cui N."/>
            <person name="Li J."/>
            <person name="Chen X."/>
            <person name="Luo L."/>
            <person name="Yu J."/>
            <person name="Kang L."/>
            <person name="Cui F."/>
        </authorList>
    </citation>
    <scope>NUCLEOTIDE SEQUENCE [LARGE SCALE GENOMIC DNA]</scope>
    <source>
        <strain evidence="2">Lst14</strain>
    </source>
</reference>
<proteinExistence type="predicted"/>
<sequence length="109" mass="12073">MHGWRVQLKMSFRGRGGGGFRGGRGGRGGGGGFGRFQDQGPPEQTTWCEIGVNDVPFFKCSPSTSKTNRNRKDRRNIRNHSRLLRFGQVGDDVKAKSFKAKQKVSCLEG</sequence>
<name>A0A482XFQ8_LAOST</name>